<feature type="region of interest" description="Disordered" evidence="1">
    <location>
        <begin position="145"/>
        <end position="192"/>
    </location>
</feature>
<keyword evidence="4" id="KW-0012">Acyltransferase</keyword>
<dbReference type="EMBL" id="CP036434">
    <property type="protein sequence ID" value="QDV06311.1"/>
    <property type="molecule type" value="Genomic_DNA"/>
</dbReference>
<keyword evidence="4" id="KW-0808">Transferase</keyword>
<organism evidence="4 5">
    <name type="scientific">Saltatorellus ferox</name>
    <dbReference type="NCBI Taxonomy" id="2528018"/>
    <lineage>
        <taxon>Bacteria</taxon>
        <taxon>Pseudomonadati</taxon>
        <taxon>Planctomycetota</taxon>
        <taxon>Planctomycetia</taxon>
        <taxon>Planctomycetia incertae sedis</taxon>
        <taxon>Saltatorellus</taxon>
    </lineage>
</organism>
<keyword evidence="2" id="KW-1133">Transmembrane helix</keyword>
<dbReference type="SUPFAM" id="SSF54001">
    <property type="entry name" value="Cysteine proteinases"/>
    <property type="match status" value="1"/>
</dbReference>
<dbReference type="PANTHER" id="PTHR42736:SF1">
    <property type="entry name" value="PROTEIN-GLUTAMINE GAMMA-GLUTAMYLTRANSFERASE"/>
    <property type="match status" value="1"/>
</dbReference>
<evidence type="ECO:0000256" key="2">
    <source>
        <dbReference type="SAM" id="Phobius"/>
    </source>
</evidence>
<keyword evidence="2" id="KW-0812">Transmembrane</keyword>
<reference evidence="4 5" key="1">
    <citation type="submission" date="2019-02" db="EMBL/GenBank/DDBJ databases">
        <title>Deep-cultivation of Planctomycetes and their phenomic and genomic characterization uncovers novel biology.</title>
        <authorList>
            <person name="Wiegand S."/>
            <person name="Jogler M."/>
            <person name="Boedeker C."/>
            <person name="Pinto D."/>
            <person name="Vollmers J."/>
            <person name="Rivas-Marin E."/>
            <person name="Kohn T."/>
            <person name="Peeters S.H."/>
            <person name="Heuer A."/>
            <person name="Rast P."/>
            <person name="Oberbeckmann S."/>
            <person name="Bunk B."/>
            <person name="Jeske O."/>
            <person name="Meyerdierks A."/>
            <person name="Storesund J.E."/>
            <person name="Kallscheuer N."/>
            <person name="Luecker S."/>
            <person name="Lage O.M."/>
            <person name="Pohl T."/>
            <person name="Merkel B.J."/>
            <person name="Hornburger P."/>
            <person name="Mueller R.-W."/>
            <person name="Bruemmer F."/>
            <person name="Labrenz M."/>
            <person name="Spormann A.M."/>
            <person name="Op den Camp H."/>
            <person name="Overmann J."/>
            <person name="Amann R."/>
            <person name="Jetten M.S.M."/>
            <person name="Mascher T."/>
            <person name="Medema M.H."/>
            <person name="Devos D.P."/>
            <person name="Kaster A.-K."/>
            <person name="Ovreas L."/>
            <person name="Rohde M."/>
            <person name="Galperin M.Y."/>
            <person name="Jogler C."/>
        </authorList>
    </citation>
    <scope>NUCLEOTIDE SEQUENCE [LARGE SCALE GENOMIC DNA]</scope>
    <source>
        <strain evidence="4 5">Poly30</strain>
    </source>
</reference>
<feature type="region of interest" description="Disordered" evidence="1">
    <location>
        <begin position="581"/>
        <end position="604"/>
    </location>
</feature>
<feature type="transmembrane region" description="Helical" evidence="2">
    <location>
        <begin position="555"/>
        <end position="573"/>
    </location>
</feature>
<gene>
    <name evidence="4" type="primary">tgpA_2</name>
    <name evidence="4" type="ORF">Poly30_18200</name>
</gene>
<dbReference type="Gene3D" id="3.10.620.30">
    <property type="match status" value="1"/>
</dbReference>
<accession>A0A518EQE4</accession>
<dbReference type="PANTHER" id="PTHR42736">
    <property type="entry name" value="PROTEIN-GLUTAMINE GAMMA-GLUTAMYLTRANSFERASE"/>
    <property type="match status" value="1"/>
</dbReference>
<keyword evidence="2" id="KW-0472">Membrane</keyword>
<dbReference type="InterPro" id="IPR038765">
    <property type="entry name" value="Papain-like_cys_pep_sf"/>
</dbReference>
<dbReference type="GO" id="GO:0003810">
    <property type="term" value="F:protein-glutamine gamma-glutamyltransferase activity"/>
    <property type="evidence" value="ECO:0007669"/>
    <property type="project" value="UniProtKB-EC"/>
</dbReference>
<sequence length="694" mass="74124">MRGSRPESSGRERHLAAYAFVAVATVTSLVILATVGAEAARGQPPESARILSKFMKSAFFLAVALFVTSRTLRRETERATRGRAVLAGAWTPAWIAAGVVALQCLLLTLVLMAGLEVVARTVVSDPEPGKKASRVEAIEKAIERRREALPESDDAETERWPRRTGGLVGPGSGRADATESETGESGVRAPVGDLLSDEPVLRVTTSGPADGPGHYLRGLVLDEYGANGTLRERRSARAVLADAGADGWIQLNPGSSGTKGATMPPAEPPTELTVEFLHASNGLVFAPSHLRAIRTESIQFAPGAEIWSLTGNDKHRYGVRSESTAWPLRVLEKKRSAGSLPGDAFTELPPFEEGSDRDHALRALRAYSESLTFGNTSDLEDVLDVLGQLRNAFGYELYDTSLLSPERCLTLLERGAGSCSHFASLAAILLRLQGIPTRIAIGYLASEPLPDENGFLVRSNDGHAWIEVHFEDLGWLTFDGTPEDSTSAGADFRWAPVTDSDKDLAIWTGEQGGRAGARTSTLGDWVAGSAGRAVEELRLAFGQLARSRTGRAADGVLIVVLALGALLAVVRWLRRRLGKDEAAAAPRAPTSDASGEPALGIGPPPLPEARALLAALEARGLRQARTETPSAFARGVEQRHGEAKGLLRAFRALLGHASTHRPLTSGQKTDLKELTQRLRTGADSMERSGSEKRP</sequence>
<feature type="region of interest" description="Disordered" evidence="1">
    <location>
        <begin position="658"/>
        <end position="694"/>
    </location>
</feature>
<dbReference type="Proteomes" id="UP000320390">
    <property type="component" value="Chromosome"/>
</dbReference>
<dbReference type="AlphaFoldDB" id="A0A518EQE4"/>
<feature type="transmembrane region" description="Helical" evidence="2">
    <location>
        <begin position="54"/>
        <end position="72"/>
    </location>
</feature>
<feature type="transmembrane region" description="Helical" evidence="2">
    <location>
        <begin position="93"/>
        <end position="115"/>
    </location>
</feature>
<feature type="transmembrane region" description="Helical" evidence="2">
    <location>
        <begin position="15"/>
        <end position="34"/>
    </location>
</feature>
<evidence type="ECO:0000313" key="5">
    <source>
        <dbReference type="Proteomes" id="UP000320390"/>
    </source>
</evidence>
<dbReference type="Pfam" id="PF01841">
    <property type="entry name" value="Transglut_core"/>
    <property type="match status" value="1"/>
</dbReference>
<feature type="compositionally biased region" description="Basic and acidic residues" evidence="1">
    <location>
        <begin position="684"/>
        <end position="694"/>
    </location>
</feature>
<evidence type="ECO:0000256" key="1">
    <source>
        <dbReference type="SAM" id="MobiDB-lite"/>
    </source>
</evidence>
<name>A0A518EQE4_9BACT</name>
<dbReference type="InterPro" id="IPR052901">
    <property type="entry name" value="Bact_TGase-like"/>
</dbReference>
<proteinExistence type="predicted"/>
<protein>
    <submittedName>
        <fullName evidence="4">Protein-glutamine gamma-glutamyltransferase</fullName>
        <ecNumber evidence="4">2.3.2.13</ecNumber>
    </submittedName>
</protein>
<evidence type="ECO:0000259" key="3">
    <source>
        <dbReference type="SMART" id="SM00460"/>
    </source>
</evidence>
<dbReference type="SMART" id="SM00460">
    <property type="entry name" value="TGc"/>
    <property type="match status" value="1"/>
</dbReference>
<dbReference type="EC" id="2.3.2.13" evidence="4"/>
<feature type="domain" description="Transglutaminase-like" evidence="3">
    <location>
        <begin position="411"/>
        <end position="482"/>
    </location>
</feature>
<dbReference type="InterPro" id="IPR002931">
    <property type="entry name" value="Transglutaminase-like"/>
</dbReference>
<keyword evidence="5" id="KW-1185">Reference proteome</keyword>
<evidence type="ECO:0000313" key="4">
    <source>
        <dbReference type="EMBL" id="QDV06311.1"/>
    </source>
</evidence>